<dbReference type="Gene3D" id="3.90.180.10">
    <property type="entry name" value="Medium-chain alcohol dehydrogenases, catalytic domain"/>
    <property type="match status" value="2"/>
</dbReference>
<dbReference type="PANTHER" id="PTHR43350:SF19">
    <property type="entry name" value="D-GULOSIDE 3-DEHYDROGENASE"/>
    <property type="match status" value="1"/>
</dbReference>
<organism evidence="6 7">
    <name type="scientific">Variovorax humicola</name>
    <dbReference type="NCBI Taxonomy" id="1769758"/>
    <lineage>
        <taxon>Bacteria</taxon>
        <taxon>Pseudomonadati</taxon>
        <taxon>Pseudomonadota</taxon>
        <taxon>Betaproteobacteria</taxon>
        <taxon>Burkholderiales</taxon>
        <taxon>Comamonadaceae</taxon>
        <taxon>Variovorax</taxon>
    </lineage>
</organism>
<dbReference type="InterPro" id="IPR011032">
    <property type="entry name" value="GroES-like_sf"/>
</dbReference>
<comment type="cofactor">
    <cofactor evidence="1">
        <name>Zn(2+)</name>
        <dbReference type="ChEBI" id="CHEBI:29105"/>
    </cofactor>
</comment>
<dbReference type="PANTHER" id="PTHR43350">
    <property type="entry name" value="NAD-DEPENDENT ALCOHOL DEHYDROGENASE"/>
    <property type="match status" value="1"/>
</dbReference>
<evidence type="ECO:0000256" key="3">
    <source>
        <dbReference type="ARBA" id="ARBA00022723"/>
    </source>
</evidence>
<keyword evidence="7" id="KW-1185">Reference proteome</keyword>
<dbReference type="InterPro" id="IPR036291">
    <property type="entry name" value="NAD(P)-bd_dom_sf"/>
</dbReference>
<dbReference type="Proteomes" id="UP001363010">
    <property type="component" value="Unassembled WGS sequence"/>
</dbReference>
<dbReference type="RefSeq" id="WP_340362124.1">
    <property type="nucleotide sequence ID" value="NZ_JBBKZV010000001.1"/>
</dbReference>
<evidence type="ECO:0000313" key="6">
    <source>
        <dbReference type="EMBL" id="MEJ8821108.1"/>
    </source>
</evidence>
<evidence type="ECO:0000256" key="4">
    <source>
        <dbReference type="ARBA" id="ARBA00022833"/>
    </source>
</evidence>
<evidence type="ECO:0000256" key="1">
    <source>
        <dbReference type="ARBA" id="ARBA00001947"/>
    </source>
</evidence>
<evidence type="ECO:0000313" key="7">
    <source>
        <dbReference type="Proteomes" id="UP001363010"/>
    </source>
</evidence>
<gene>
    <name evidence="6" type="ORF">WKW80_03525</name>
</gene>
<keyword evidence="3" id="KW-0479">Metal-binding</keyword>
<keyword evidence="4" id="KW-0862">Zinc</keyword>
<dbReference type="SUPFAM" id="SSF50129">
    <property type="entry name" value="GroES-like"/>
    <property type="match status" value="1"/>
</dbReference>
<dbReference type="Gene3D" id="3.40.50.720">
    <property type="entry name" value="NAD(P)-binding Rossmann-like Domain"/>
    <property type="match status" value="1"/>
</dbReference>
<dbReference type="CDD" id="cd08255">
    <property type="entry name" value="2-desacetyl-2-hydroxyethyl_bacteriochlorophyllide_like"/>
    <property type="match status" value="1"/>
</dbReference>
<evidence type="ECO:0000256" key="2">
    <source>
        <dbReference type="ARBA" id="ARBA00008072"/>
    </source>
</evidence>
<reference evidence="6 7" key="1">
    <citation type="submission" date="2024-03" db="EMBL/GenBank/DDBJ databases">
        <title>Novel species of the genus Variovorax.</title>
        <authorList>
            <person name="Liu Q."/>
            <person name="Xin Y.-H."/>
        </authorList>
    </citation>
    <scope>NUCLEOTIDE SEQUENCE [LARGE SCALE GENOMIC DNA]</scope>
    <source>
        <strain evidence="6 7">KACC 18501</strain>
    </source>
</reference>
<protein>
    <submittedName>
        <fullName evidence="6">Zinc-binding alcohol dehydrogenase</fullName>
    </submittedName>
</protein>
<dbReference type="SUPFAM" id="SSF51735">
    <property type="entry name" value="NAD(P)-binding Rossmann-fold domains"/>
    <property type="match status" value="1"/>
</dbReference>
<comment type="caution">
    <text evidence="6">The sequence shown here is derived from an EMBL/GenBank/DDBJ whole genome shotgun (WGS) entry which is preliminary data.</text>
</comment>
<accession>A0ABU8VTJ5</accession>
<comment type="similarity">
    <text evidence="2">Belongs to the zinc-containing alcohol dehydrogenase family.</text>
</comment>
<dbReference type="EMBL" id="JBBKZV010000001">
    <property type="protein sequence ID" value="MEJ8821108.1"/>
    <property type="molecule type" value="Genomic_DNA"/>
</dbReference>
<sequence length="330" mass="35601">MPANRAASPESRACWITAPGRAEIRLATVGEPGPDEVVVRALHSSISRGTELLVYRGQVPPSEFDRMRAPFQEGDFPVPVKYGYASVGVVEQGPAALLDRHVFCLHPHQTRYRVPANAVHVLPEGVPPARAVLAANMETAVNALWDASPRVGDRIAVVGGGVVGLLVAWLAARMPGCEIELVDTHAPRRTVVERLGADFASPPDARPDADLVIHASGNPDGLALALGLAAFEATVLEMSWYGQQPVTLRLGEAFHARRLVLKSSQVGQVAAAQRARWSHRRRLTLALELLREPVLDSLVTDSAPFDELPQVLARLARGAPDVLCHRIDYA</sequence>
<proteinExistence type="inferred from homology"/>
<keyword evidence="5" id="KW-0560">Oxidoreductase</keyword>
<name>A0ABU8VTJ5_9BURK</name>
<evidence type="ECO:0000256" key="5">
    <source>
        <dbReference type="ARBA" id="ARBA00023002"/>
    </source>
</evidence>